<dbReference type="SUPFAM" id="SSF51197">
    <property type="entry name" value="Clavaminate synthase-like"/>
    <property type="match status" value="1"/>
</dbReference>
<name>A0A381NWU1_9ZZZZ</name>
<dbReference type="PANTHER" id="PTHR20883">
    <property type="entry name" value="PHYTANOYL-COA DIOXYGENASE DOMAIN CONTAINING 1"/>
    <property type="match status" value="1"/>
</dbReference>
<accession>A0A381NWU1</accession>
<dbReference type="PANTHER" id="PTHR20883:SF48">
    <property type="entry name" value="ECTOINE DIOXYGENASE"/>
    <property type="match status" value="1"/>
</dbReference>
<evidence type="ECO:0000313" key="1">
    <source>
        <dbReference type="EMBL" id="SUZ59092.1"/>
    </source>
</evidence>
<organism evidence="1">
    <name type="scientific">marine metagenome</name>
    <dbReference type="NCBI Taxonomy" id="408172"/>
    <lineage>
        <taxon>unclassified sequences</taxon>
        <taxon>metagenomes</taxon>
        <taxon>ecological metagenomes</taxon>
    </lineage>
</organism>
<dbReference type="Pfam" id="PF05721">
    <property type="entry name" value="PhyH"/>
    <property type="match status" value="1"/>
</dbReference>
<dbReference type="GO" id="GO:0016491">
    <property type="term" value="F:oxidoreductase activity"/>
    <property type="evidence" value="ECO:0007669"/>
    <property type="project" value="UniProtKB-ARBA"/>
</dbReference>
<evidence type="ECO:0008006" key="2">
    <source>
        <dbReference type="Google" id="ProtNLM"/>
    </source>
</evidence>
<reference evidence="1" key="1">
    <citation type="submission" date="2018-05" db="EMBL/GenBank/DDBJ databases">
        <authorList>
            <person name="Lanie J.A."/>
            <person name="Ng W.-L."/>
            <person name="Kazmierczak K.M."/>
            <person name="Andrzejewski T.M."/>
            <person name="Davidsen T.M."/>
            <person name="Wayne K.J."/>
            <person name="Tettelin H."/>
            <person name="Glass J.I."/>
            <person name="Rusch D."/>
            <person name="Podicherti R."/>
            <person name="Tsui H.-C.T."/>
            <person name="Winkler M.E."/>
        </authorList>
    </citation>
    <scope>NUCLEOTIDE SEQUENCE</scope>
</reference>
<sequence length="242" mass="27838">MIHKKEIQFFDDNGYLFIDKFIKKNIITGIKIEISKTLKKIEKDSKDFDVLYEDDGSIRLVRNIHDNIDFFKKLVVSSSLIEIAKSLLKSDVYVLNSKLNVKSAFTGGHFDWHQDYSYWADQYSKPDMISMSIFVDDISPHNAPIMVIPGSHKRGLIKVPHRDKMSVEEKKSYPKLRRNNLSYSLPNEIIMEEANKNKIIEGVGSTGSVFIFHSNTFHASSINLSPFDRSTILIRYNSINNA</sequence>
<gene>
    <name evidence="1" type="ORF">METZ01_LOCUS11946</name>
</gene>
<protein>
    <recommendedName>
        <fullName evidence="2">Phytanoyl-CoA dioxygenase</fullName>
    </recommendedName>
</protein>
<proteinExistence type="predicted"/>
<dbReference type="EMBL" id="UINC01000663">
    <property type="protein sequence ID" value="SUZ59092.1"/>
    <property type="molecule type" value="Genomic_DNA"/>
</dbReference>
<dbReference type="InterPro" id="IPR008775">
    <property type="entry name" value="Phytyl_CoA_dOase-like"/>
</dbReference>
<dbReference type="AlphaFoldDB" id="A0A381NWU1"/>
<dbReference type="Gene3D" id="2.60.120.620">
    <property type="entry name" value="q2cbj1_9rhob like domain"/>
    <property type="match status" value="1"/>
</dbReference>
<dbReference type="GO" id="GO:0046872">
    <property type="term" value="F:metal ion binding"/>
    <property type="evidence" value="ECO:0007669"/>
    <property type="project" value="UniProtKB-ARBA"/>
</dbReference>